<organism evidence="3 4">
    <name type="scientific">Acrobeloides nanus</name>
    <dbReference type="NCBI Taxonomy" id="290746"/>
    <lineage>
        <taxon>Eukaryota</taxon>
        <taxon>Metazoa</taxon>
        <taxon>Ecdysozoa</taxon>
        <taxon>Nematoda</taxon>
        <taxon>Chromadorea</taxon>
        <taxon>Rhabditida</taxon>
        <taxon>Tylenchina</taxon>
        <taxon>Cephalobomorpha</taxon>
        <taxon>Cephaloboidea</taxon>
        <taxon>Cephalobidae</taxon>
        <taxon>Acrobeloides</taxon>
    </lineage>
</organism>
<keyword evidence="2" id="KW-0732">Signal</keyword>
<reference evidence="4" key="1">
    <citation type="submission" date="2022-11" db="UniProtKB">
        <authorList>
            <consortium name="WormBaseParasite"/>
        </authorList>
    </citation>
    <scope>IDENTIFICATION</scope>
</reference>
<evidence type="ECO:0000256" key="1">
    <source>
        <dbReference type="SAM" id="MobiDB-lite"/>
    </source>
</evidence>
<feature type="region of interest" description="Disordered" evidence="1">
    <location>
        <begin position="43"/>
        <end position="114"/>
    </location>
</feature>
<evidence type="ECO:0000313" key="4">
    <source>
        <dbReference type="WBParaSite" id="ACRNAN_scaffold3881.g17683.t1"/>
    </source>
</evidence>
<dbReference type="AlphaFoldDB" id="A0A914DVF4"/>
<feature type="chain" id="PRO_5036860244" evidence="2">
    <location>
        <begin position="20"/>
        <end position="114"/>
    </location>
</feature>
<proteinExistence type="predicted"/>
<keyword evidence="3" id="KW-1185">Reference proteome</keyword>
<evidence type="ECO:0000313" key="3">
    <source>
        <dbReference type="Proteomes" id="UP000887540"/>
    </source>
</evidence>
<feature type="signal peptide" evidence="2">
    <location>
        <begin position="1"/>
        <end position="19"/>
    </location>
</feature>
<feature type="compositionally biased region" description="Basic residues" evidence="1">
    <location>
        <begin position="95"/>
        <end position="114"/>
    </location>
</feature>
<dbReference type="Proteomes" id="UP000887540">
    <property type="component" value="Unplaced"/>
</dbReference>
<sequence>MNYFSTLISLSVLVISCLAQNFGQNQRPGGNWDLDKVNNRFNQLGTPFNQGNINGPVMPAGPMGPGGPGPNGIDINQLLGGRRINHVRNGSQMGRRGHGGRRGNRMRGRQNRRG</sequence>
<name>A0A914DVF4_9BILA</name>
<dbReference type="WBParaSite" id="ACRNAN_scaffold3881.g17683.t1">
    <property type="protein sequence ID" value="ACRNAN_scaffold3881.g17683.t1"/>
    <property type="gene ID" value="ACRNAN_scaffold3881.g17683"/>
</dbReference>
<accession>A0A914DVF4</accession>
<feature type="compositionally biased region" description="Polar residues" evidence="1">
    <location>
        <begin position="43"/>
        <end position="53"/>
    </location>
</feature>
<protein>
    <submittedName>
        <fullName evidence="4">Uncharacterized protein</fullName>
    </submittedName>
</protein>
<evidence type="ECO:0000256" key="2">
    <source>
        <dbReference type="SAM" id="SignalP"/>
    </source>
</evidence>